<feature type="non-terminal residue" evidence="1">
    <location>
        <position position="589"/>
    </location>
</feature>
<protein>
    <submittedName>
        <fullName evidence="1">Uncharacterized protein</fullName>
    </submittedName>
</protein>
<name>A0A0F9FRB6_9ZZZZ</name>
<sequence>ERKLSKVLEKSYGDAAPNFVKMPEPIRGSTAGGRVLGRLDQATERAFEGLMSRPTNFLSRSDTFRQANWNRIEELMGSATAEVQEAIIKNARAANVGARAETRMASQIVKHGAGSKIDDLDDLDKIARAFALDETKKLLYDLQKRNQFFDMMRVVFPFGEAWKEIVTAWTRIVRQNPNMIRRSQQVLGALRQPSVFGELETETPGSGEGFFHPDPQTGEEVFTYPGGAWVSKLLLGTEEAGVEFVGRAAGLNIASATVLPGFGPVIQYPVSKLLPNTPKWDDIRKLVLPFGETESIGEAITPAWLDKLFLVFGDPDPEQDRLFANTVADVQRALMRGGNYDIKSREGQQQLFDDAVFKARLLYVIRGSAQFGVPTGPSLQWSTKDLSGTSVAVKILSDDLRTLTETYGGDRSAAFLEWVRRYGVDNVLATIGKSTTIVDRPVTEKGDAWLRDHSQQERDFPMTVGLFAPEPAVGDFDYASYLRAFETGARETLSPAEQIALANDFLGRVQWEQAKRIAATRPGPTTNTWLAEVRELIAEQYPGFDGWVARAIWEKRPKPEEMIAELRVAVTDPEIAATDAGKGTILYLS</sequence>
<organism evidence="1">
    <name type="scientific">marine sediment metagenome</name>
    <dbReference type="NCBI Taxonomy" id="412755"/>
    <lineage>
        <taxon>unclassified sequences</taxon>
        <taxon>metagenomes</taxon>
        <taxon>ecological metagenomes</taxon>
    </lineage>
</organism>
<comment type="caution">
    <text evidence="1">The sequence shown here is derived from an EMBL/GenBank/DDBJ whole genome shotgun (WGS) entry which is preliminary data.</text>
</comment>
<dbReference type="EMBL" id="LAZR01031487">
    <property type="protein sequence ID" value="KKL53612.1"/>
    <property type="molecule type" value="Genomic_DNA"/>
</dbReference>
<gene>
    <name evidence="1" type="ORF">LCGC14_2273700</name>
</gene>
<reference evidence="1" key="1">
    <citation type="journal article" date="2015" name="Nature">
        <title>Complex archaea that bridge the gap between prokaryotes and eukaryotes.</title>
        <authorList>
            <person name="Spang A."/>
            <person name="Saw J.H."/>
            <person name="Jorgensen S.L."/>
            <person name="Zaremba-Niedzwiedzka K."/>
            <person name="Martijn J."/>
            <person name="Lind A.E."/>
            <person name="van Eijk R."/>
            <person name="Schleper C."/>
            <person name="Guy L."/>
            <person name="Ettema T.J."/>
        </authorList>
    </citation>
    <scope>NUCLEOTIDE SEQUENCE</scope>
</reference>
<feature type="non-terminal residue" evidence="1">
    <location>
        <position position="1"/>
    </location>
</feature>
<evidence type="ECO:0000313" key="1">
    <source>
        <dbReference type="EMBL" id="KKL53612.1"/>
    </source>
</evidence>
<proteinExistence type="predicted"/>
<dbReference type="AlphaFoldDB" id="A0A0F9FRB6"/>
<accession>A0A0F9FRB6</accession>